<reference evidence="1 2" key="1">
    <citation type="submission" date="2017-02" db="EMBL/GenBank/DDBJ databases">
        <authorList>
            <person name="Peterson S.W."/>
        </authorList>
    </citation>
    <scope>NUCLEOTIDE SEQUENCE [LARGE SCALE GENOMIC DNA]</scope>
    <source>
        <strain evidence="1 2">DSM 18108</strain>
    </source>
</reference>
<dbReference type="AlphaFoldDB" id="A0A1T5NMW7"/>
<name>A0A1T5NMW7_9BACT</name>
<evidence type="ECO:0000313" key="2">
    <source>
        <dbReference type="Proteomes" id="UP000190166"/>
    </source>
</evidence>
<proteinExistence type="predicted"/>
<organism evidence="1 2">
    <name type="scientific">Chitinophaga ginsengisegetis</name>
    <dbReference type="NCBI Taxonomy" id="393003"/>
    <lineage>
        <taxon>Bacteria</taxon>
        <taxon>Pseudomonadati</taxon>
        <taxon>Bacteroidota</taxon>
        <taxon>Chitinophagia</taxon>
        <taxon>Chitinophagales</taxon>
        <taxon>Chitinophagaceae</taxon>
        <taxon>Chitinophaga</taxon>
    </lineage>
</organism>
<keyword evidence="2" id="KW-1185">Reference proteome</keyword>
<evidence type="ECO:0000313" key="1">
    <source>
        <dbReference type="EMBL" id="SKD01821.1"/>
    </source>
</evidence>
<sequence length="241" mass="28393">MTNTHPLQFFKDLVENPLAILRIERQFFEEEEEISIVLEMNKEEGYIVIDDFFADGANSYKIFFKDHIQRLCKEQEREVLNSLDSYVFHEKDIKISHDYLQKCLFEVNHLISIQEGRNWLNKYPIIIDTIASIKSYLHSKYGLPDDTISFSKKKSNNPKIQWLGKTNVLTTLFYDLLNGQDKGEPYIHANKKDVMQFLIDNFLDKNGDELSESTVQSYFDKQEKKAKIGDRIELPNKKVIR</sequence>
<dbReference type="RefSeq" id="WP_079469499.1">
    <property type="nucleotide sequence ID" value="NZ_FUZZ01000001.1"/>
</dbReference>
<accession>A0A1T5NMW7</accession>
<dbReference type="Proteomes" id="UP000190166">
    <property type="component" value="Unassembled WGS sequence"/>
</dbReference>
<gene>
    <name evidence="1" type="ORF">SAMN05660461_2313</name>
</gene>
<dbReference type="EMBL" id="FUZZ01000001">
    <property type="protein sequence ID" value="SKD01821.1"/>
    <property type="molecule type" value="Genomic_DNA"/>
</dbReference>
<protein>
    <submittedName>
        <fullName evidence="1">Uncharacterized protein</fullName>
    </submittedName>
</protein>